<feature type="domain" description="ABC3 transporter permease C-terminal" evidence="7">
    <location>
        <begin position="233"/>
        <end position="354"/>
    </location>
</feature>
<evidence type="ECO:0000313" key="10">
    <source>
        <dbReference type="Proteomes" id="UP000198623"/>
    </source>
</evidence>
<feature type="transmembrane region" description="Helical" evidence="6">
    <location>
        <begin position="798"/>
        <end position="824"/>
    </location>
</feature>
<dbReference type="Pfam" id="PF12704">
    <property type="entry name" value="MacB_PCD"/>
    <property type="match status" value="1"/>
</dbReference>
<keyword evidence="3 6" id="KW-0812">Transmembrane</keyword>
<dbReference type="Pfam" id="PF02687">
    <property type="entry name" value="FtsX"/>
    <property type="match status" value="2"/>
</dbReference>
<feature type="domain" description="ABC3 transporter permease C-terminal" evidence="7">
    <location>
        <begin position="714"/>
        <end position="831"/>
    </location>
</feature>
<organism evidence="9 10">
    <name type="scientific">Neptunomonas qingdaonensis</name>
    <dbReference type="NCBI Taxonomy" id="1045558"/>
    <lineage>
        <taxon>Bacteria</taxon>
        <taxon>Pseudomonadati</taxon>
        <taxon>Pseudomonadota</taxon>
        <taxon>Gammaproteobacteria</taxon>
        <taxon>Oceanospirillales</taxon>
        <taxon>Oceanospirillaceae</taxon>
        <taxon>Neptunomonas</taxon>
    </lineage>
</organism>
<dbReference type="InterPro" id="IPR025857">
    <property type="entry name" value="MacB_PCD"/>
</dbReference>
<keyword evidence="4 6" id="KW-1133">Transmembrane helix</keyword>
<evidence type="ECO:0000313" key="9">
    <source>
        <dbReference type="EMBL" id="SFG47513.1"/>
    </source>
</evidence>
<feature type="transmembrane region" description="Helical" evidence="6">
    <location>
        <begin position="760"/>
        <end position="786"/>
    </location>
</feature>
<feature type="transmembrane region" description="Helical" evidence="6">
    <location>
        <begin position="273"/>
        <end position="300"/>
    </location>
</feature>
<evidence type="ECO:0000256" key="2">
    <source>
        <dbReference type="ARBA" id="ARBA00022475"/>
    </source>
</evidence>
<evidence type="ECO:0000256" key="4">
    <source>
        <dbReference type="ARBA" id="ARBA00022989"/>
    </source>
</evidence>
<name>A0A1I2S5A9_9GAMM</name>
<dbReference type="Proteomes" id="UP000198623">
    <property type="component" value="Unassembled WGS sequence"/>
</dbReference>
<proteinExistence type="predicted"/>
<keyword evidence="2" id="KW-1003">Cell membrane</keyword>
<evidence type="ECO:0000256" key="5">
    <source>
        <dbReference type="ARBA" id="ARBA00023136"/>
    </source>
</evidence>
<dbReference type="AlphaFoldDB" id="A0A1I2S5A9"/>
<accession>A0A1I2S5A9</accession>
<sequence length="840" mass="89339">MRLIGVALATLLSHYRRHPGQLAMLLMGLWVAGALWSGVQAINASARDNYARAEALLGSGFDRLEREDGQTLTRDDFIQLRRAGVLVSPLIEGELITDSGEKLTLIGIDPLTLPGDSSLARTRASGGLQGFITPPWQTRLAPDTRAQLGNQPTLNSGTPFPPMVDVPALPPNTLVMDIAIVAQLLTTGDSITALVSAADALPAAPRGFTLVRADTRTSPGQLTQSFHLNLTAMALLALIVGLFIVQAALGLALEQRLGLLRTLRALGVSGRTLVVLMALELVLLGLLGALAGLVSGLWLAKTLLPDVAATLQSLYGADVSGKLSLPWHYWLGGIGVTLGGLFIAGSGVLWRASRISLLGLGQAQAWRAGFQRQLRVQTLLGGAAALSAVALLWLSTREGQGLDLGLVGGFGLVAAIILAAALWLPPLLALVLSLLLSGLSHLTRLARSWPLTQWALADLQLQLPRLSLAMMALLIALSANLGVSSMVGGFRLTFLDWLDQRLMADLYLRPAAAQFADIDAWLAQRDAVNERLITADATSQLLEITSSNTTDKSVRRPGLPLSVFGITPGQTLMADWPLLNTLGDRDAAWQALQHGDAFINEQLARGEVIAPGDRLSLATPGGVESVTVVGIYPDYGNPRGEVVLATHQLQQLFRVPPVSIGIVMHPGEDAGLLSQQLIERFKLTAHSLRDQREVKATATEIFERTFAITRALNGLTLGVAALALLATLLAQAQERRRRLAALWAIGVPLRQLLGIQLAQLAGAALITGLLAIPLGIAITACLVWGINVAAFGWRLPLYIFPGEISLTLITAVLVALLAAGLPMLKLWRTPPRSLLAEEDT</sequence>
<feature type="transmembrane region" description="Helical" evidence="6">
    <location>
        <begin position="711"/>
        <end position="730"/>
    </location>
</feature>
<keyword evidence="10" id="KW-1185">Reference proteome</keyword>
<feature type="transmembrane region" description="Helical" evidence="6">
    <location>
        <begin position="468"/>
        <end position="490"/>
    </location>
</feature>
<dbReference type="GO" id="GO:0005886">
    <property type="term" value="C:plasma membrane"/>
    <property type="evidence" value="ECO:0007669"/>
    <property type="project" value="UniProtKB-SubCell"/>
</dbReference>
<dbReference type="EMBL" id="FOOU01000007">
    <property type="protein sequence ID" value="SFG47513.1"/>
    <property type="molecule type" value="Genomic_DNA"/>
</dbReference>
<feature type="transmembrane region" description="Helical" evidence="6">
    <location>
        <begin position="406"/>
        <end position="439"/>
    </location>
</feature>
<dbReference type="InterPro" id="IPR003838">
    <property type="entry name" value="ABC3_permease_C"/>
</dbReference>
<dbReference type="PANTHER" id="PTHR30287:SF2">
    <property type="entry name" value="BLL1001 PROTEIN"/>
    <property type="match status" value="1"/>
</dbReference>
<evidence type="ECO:0000259" key="7">
    <source>
        <dbReference type="Pfam" id="PF02687"/>
    </source>
</evidence>
<feature type="transmembrane region" description="Helical" evidence="6">
    <location>
        <begin position="329"/>
        <end position="353"/>
    </location>
</feature>
<dbReference type="RefSeq" id="WP_177201160.1">
    <property type="nucleotide sequence ID" value="NZ_FOOU01000007.1"/>
</dbReference>
<dbReference type="STRING" id="1045558.SAMN05216175_107102"/>
<evidence type="ECO:0000259" key="8">
    <source>
        <dbReference type="Pfam" id="PF12704"/>
    </source>
</evidence>
<protein>
    <submittedName>
        <fullName evidence="9">Putative ABC transport system permease protein</fullName>
    </submittedName>
</protein>
<gene>
    <name evidence="9" type="ORF">SAMN05216175_107102</name>
</gene>
<feature type="transmembrane region" description="Helical" evidence="6">
    <location>
        <begin position="374"/>
        <end position="394"/>
    </location>
</feature>
<evidence type="ECO:0000256" key="1">
    <source>
        <dbReference type="ARBA" id="ARBA00004651"/>
    </source>
</evidence>
<evidence type="ECO:0000256" key="3">
    <source>
        <dbReference type="ARBA" id="ARBA00022692"/>
    </source>
</evidence>
<keyword evidence="5 6" id="KW-0472">Membrane</keyword>
<evidence type="ECO:0000256" key="6">
    <source>
        <dbReference type="SAM" id="Phobius"/>
    </source>
</evidence>
<comment type="subcellular location">
    <subcellularLocation>
        <location evidence="1">Cell membrane</location>
        <topology evidence="1">Multi-pass membrane protein</topology>
    </subcellularLocation>
</comment>
<dbReference type="InterPro" id="IPR038766">
    <property type="entry name" value="Membrane_comp_ABC_pdt"/>
</dbReference>
<dbReference type="PANTHER" id="PTHR30287">
    <property type="entry name" value="MEMBRANE COMPONENT OF PREDICTED ABC SUPERFAMILY METABOLITE UPTAKE TRANSPORTER"/>
    <property type="match status" value="1"/>
</dbReference>
<reference evidence="10" key="1">
    <citation type="submission" date="2016-10" db="EMBL/GenBank/DDBJ databases">
        <authorList>
            <person name="Varghese N."/>
            <person name="Submissions S."/>
        </authorList>
    </citation>
    <scope>NUCLEOTIDE SEQUENCE [LARGE SCALE GENOMIC DNA]</scope>
    <source>
        <strain evidence="10">CGMCC 1.10971</strain>
    </source>
</reference>
<feature type="domain" description="MacB-like periplasmic core" evidence="8">
    <location>
        <begin position="468"/>
        <end position="677"/>
    </location>
</feature>
<feature type="transmembrane region" description="Helical" evidence="6">
    <location>
        <begin position="230"/>
        <end position="253"/>
    </location>
</feature>